<name>V2QKP7_9BACT</name>
<keyword evidence="3 12" id="KW-0812">Transmembrane</keyword>
<dbReference type="AlphaFoldDB" id="V2QKP7"/>
<dbReference type="InterPro" id="IPR023214">
    <property type="entry name" value="HAD_sf"/>
</dbReference>
<dbReference type="Pfam" id="PF00122">
    <property type="entry name" value="E1-E2_ATPase"/>
    <property type="match status" value="1"/>
</dbReference>
<accession>V2QKP7</accession>
<reference evidence="14" key="1">
    <citation type="journal article" date="2014" name="Genome Announc.">
        <title>Draft genome sequences of the altered schaedler flora, a defined bacterial community from gnotobiotic mice.</title>
        <authorList>
            <person name="Wannemuehler M.J."/>
            <person name="Overstreet A.M."/>
            <person name="Ward D.V."/>
            <person name="Phillips G.J."/>
        </authorList>
    </citation>
    <scope>NUCLEOTIDE SEQUENCE</scope>
    <source>
        <strain evidence="14">ASF457</strain>
    </source>
</reference>
<evidence type="ECO:0000313" key="14">
    <source>
        <dbReference type="EMBL" id="USF23649.1"/>
    </source>
</evidence>
<dbReference type="SFLD" id="SFLDS00003">
    <property type="entry name" value="Haloacid_Dehalogenase"/>
    <property type="match status" value="1"/>
</dbReference>
<dbReference type="PROSITE" id="PS50846">
    <property type="entry name" value="HMA_2"/>
    <property type="match status" value="1"/>
</dbReference>
<dbReference type="InterPro" id="IPR044492">
    <property type="entry name" value="P_typ_ATPase_HD_dom"/>
</dbReference>
<dbReference type="EC" id="7.2.2.12" evidence="10"/>
<dbReference type="NCBIfam" id="TIGR01525">
    <property type="entry name" value="ATPase-IB_hvy"/>
    <property type="match status" value="1"/>
</dbReference>
<evidence type="ECO:0000259" key="13">
    <source>
        <dbReference type="PROSITE" id="PS50846"/>
    </source>
</evidence>
<dbReference type="InterPro" id="IPR027256">
    <property type="entry name" value="P-typ_ATPase_IB"/>
</dbReference>
<dbReference type="InterPro" id="IPR018303">
    <property type="entry name" value="ATPase_P-typ_P_site"/>
</dbReference>
<dbReference type="GO" id="GO:0046872">
    <property type="term" value="F:metal ion binding"/>
    <property type="evidence" value="ECO:0007669"/>
    <property type="project" value="UniProtKB-KW"/>
</dbReference>
<dbReference type="Gene3D" id="3.30.70.100">
    <property type="match status" value="1"/>
</dbReference>
<dbReference type="KEGG" id="msch:N508_000715"/>
<dbReference type="GO" id="GO:0016463">
    <property type="term" value="F:P-type zinc transporter activity"/>
    <property type="evidence" value="ECO:0007669"/>
    <property type="project" value="UniProtKB-EC"/>
</dbReference>
<dbReference type="GO" id="GO:0005524">
    <property type="term" value="F:ATP binding"/>
    <property type="evidence" value="ECO:0007669"/>
    <property type="project" value="UniProtKB-UniRule"/>
</dbReference>
<dbReference type="NCBIfam" id="TIGR01512">
    <property type="entry name" value="ATPase-IB2_Cd"/>
    <property type="match status" value="1"/>
</dbReference>
<feature type="transmembrane region" description="Helical" evidence="12">
    <location>
        <begin position="84"/>
        <end position="105"/>
    </location>
</feature>
<dbReference type="CDD" id="cd00371">
    <property type="entry name" value="HMA"/>
    <property type="match status" value="1"/>
</dbReference>
<evidence type="ECO:0000256" key="3">
    <source>
        <dbReference type="ARBA" id="ARBA00022692"/>
    </source>
</evidence>
<dbReference type="InterPro" id="IPR036163">
    <property type="entry name" value="HMA_dom_sf"/>
</dbReference>
<dbReference type="Gene3D" id="3.40.50.1000">
    <property type="entry name" value="HAD superfamily/HAD-like"/>
    <property type="match status" value="1"/>
</dbReference>
<evidence type="ECO:0000256" key="5">
    <source>
        <dbReference type="ARBA" id="ARBA00022741"/>
    </source>
</evidence>
<dbReference type="SFLD" id="SFLDF00027">
    <property type="entry name" value="p-type_atpase"/>
    <property type="match status" value="1"/>
</dbReference>
<dbReference type="Gene3D" id="2.70.150.10">
    <property type="entry name" value="Calcium-transporting ATPase, cytoplasmic transduction domain A"/>
    <property type="match status" value="1"/>
</dbReference>
<dbReference type="SUPFAM" id="SSF81665">
    <property type="entry name" value="Calcium ATPase, transmembrane domain M"/>
    <property type="match status" value="1"/>
</dbReference>
<dbReference type="PROSITE" id="PS00154">
    <property type="entry name" value="ATPASE_E1_E2"/>
    <property type="match status" value="1"/>
</dbReference>
<evidence type="ECO:0000313" key="15">
    <source>
        <dbReference type="Proteomes" id="UP000017429"/>
    </source>
</evidence>
<dbReference type="NCBIfam" id="TIGR01494">
    <property type="entry name" value="ATPase_P-type"/>
    <property type="match status" value="1"/>
</dbReference>
<evidence type="ECO:0000256" key="9">
    <source>
        <dbReference type="ARBA" id="ARBA00023136"/>
    </source>
</evidence>
<dbReference type="SUPFAM" id="SSF56784">
    <property type="entry name" value="HAD-like"/>
    <property type="match status" value="1"/>
</dbReference>
<reference evidence="14" key="2">
    <citation type="submission" date="2022-05" db="EMBL/GenBank/DDBJ databases">
        <authorList>
            <person name="Proctor A.L."/>
            <person name="Phillips G.J."/>
            <person name="Wannemuehler M.J."/>
        </authorList>
    </citation>
    <scope>NUCLEOTIDE SEQUENCE</scope>
    <source>
        <strain evidence="14">ASF457</strain>
    </source>
</reference>
<feature type="transmembrane region" description="Helical" evidence="12">
    <location>
        <begin position="646"/>
        <end position="666"/>
    </location>
</feature>
<organism evidence="14 15">
    <name type="scientific">Mucispirillum schaedleri ASF457</name>
    <dbReference type="NCBI Taxonomy" id="1379858"/>
    <lineage>
        <taxon>Bacteria</taxon>
        <taxon>Pseudomonadati</taxon>
        <taxon>Deferribacterota</taxon>
        <taxon>Deferribacteres</taxon>
        <taxon>Deferribacterales</taxon>
        <taxon>Mucispirillaceae</taxon>
        <taxon>Mucispirillum</taxon>
    </lineage>
</organism>
<feature type="domain" description="HMA" evidence="13">
    <location>
        <begin position="6"/>
        <end position="68"/>
    </location>
</feature>
<keyword evidence="6 12" id="KW-0067">ATP-binding</keyword>
<dbReference type="InterPro" id="IPR051014">
    <property type="entry name" value="Cation_Transport_ATPase_IB"/>
</dbReference>
<dbReference type="InterPro" id="IPR036412">
    <property type="entry name" value="HAD-like_sf"/>
</dbReference>
<dbReference type="SFLD" id="SFLDG00002">
    <property type="entry name" value="C1.7:_P-type_atpase_like"/>
    <property type="match status" value="1"/>
</dbReference>
<keyword evidence="15" id="KW-1185">Reference proteome</keyword>
<protein>
    <recommendedName>
        <fullName evidence="10">P-type Zn(2+) transporter</fullName>
        <ecNumber evidence="10">7.2.2.12</ecNumber>
    </recommendedName>
</protein>
<evidence type="ECO:0000256" key="8">
    <source>
        <dbReference type="ARBA" id="ARBA00022989"/>
    </source>
</evidence>
<dbReference type="InterPro" id="IPR008250">
    <property type="entry name" value="ATPase_P-typ_transduc_dom_A_sf"/>
</dbReference>
<dbReference type="InterPro" id="IPR001757">
    <property type="entry name" value="P_typ_ATPase"/>
</dbReference>
<keyword evidence="5 12" id="KW-0547">Nucleotide-binding</keyword>
<dbReference type="GO" id="GO:0015086">
    <property type="term" value="F:cadmium ion transmembrane transporter activity"/>
    <property type="evidence" value="ECO:0007669"/>
    <property type="project" value="TreeGrafter"/>
</dbReference>
<keyword evidence="4 12" id="KW-0479">Metal-binding</keyword>
<dbReference type="PRINTS" id="PR00941">
    <property type="entry name" value="CDATPASE"/>
</dbReference>
<dbReference type="Pfam" id="PF00702">
    <property type="entry name" value="Hydrolase"/>
    <property type="match status" value="1"/>
</dbReference>
<dbReference type="PANTHER" id="PTHR48085:SF5">
    <property type="entry name" value="CADMIUM_ZINC-TRANSPORTING ATPASE HMA4-RELATED"/>
    <property type="match status" value="1"/>
</dbReference>
<dbReference type="EMBL" id="CP097562">
    <property type="protein sequence ID" value="USF23649.1"/>
    <property type="molecule type" value="Genomic_DNA"/>
</dbReference>
<dbReference type="GO" id="GO:0016887">
    <property type="term" value="F:ATP hydrolysis activity"/>
    <property type="evidence" value="ECO:0007669"/>
    <property type="project" value="InterPro"/>
</dbReference>
<proteinExistence type="inferred from homology"/>
<dbReference type="SUPFAM" id="SSF55008">
    <property type="entry name" value="HMA, heavy metal-associated domain"/>
    <property type="match status" value="1"/>
</dbReference>
<dbReference type="InterPro" id="IPR006121">
    <property type="entry name" value="HMA_dom"/>
</dbReference>
<feature type="transmembrane region" description="Helical" evidence="12">
    <location>
        <begin position="311"/>
        <end position="329"/>
    </location>
</feature>
<comment type="catalytic activity">
    <reaction evidence="11">
        <text>Zn(2+)(in) + ATP + H2O = Zn(2+)(out) + ADP + phosphate + H(+)</text>
        <dbReference type="Rhea" id="RHEA:20621"/>
        <dbReference type="ChEBI" id="CHEBI:15377"/>
        <dbReference type="ChEBI" id="CHEBI:15378"/>
        <dbReference type="ChEBI" id="CHEBI:29105"/>
        <dbReference type="ChEBI" id="CHEBI:30616"/>
        <dbReference type="ChEBI" id="CHEBI:43474"/>
        <dbReference type="ChEBI" id="CHEBI:456216"/>
        <dbReference type="EC" id="7.2.2.12"/>
    </reaction>
</comment>
<dbReference type="InterPro" id="IPR023298">
    <property type="entry name" value="ATPase_P-typ_TM_dom_sf"/>
</dbReference>
<evidence type="ECO:0000256" key="10">
    <source>
        <dbReference type="ARBA" id="ARBA00039097"/>
    </source>
</evidence>
<evidence type="ECO:0000256" key="4">
    <source>
        <dbReference type="ARBA" id="ARBA00022723"/>
    </source>
</evidence>
<keyword evidence="12" id="KW-1003">Cell membrane</keyword>
<evidence type="ECO:0000256" key="11">
    <source>
        <dbReference type="ARBA" id="ARBA00047308"/>
    </source>
</evidence>
<evidence type="ECO:0000256" key="6">
    <source>
        <dbReference type="ARBA" id="ARBA00022840"/>
    </source>
</evidence>
<evidence type="ECO:0000256" key="2">
    <source>
        <dbReference type="ARBA" id="ARBA00006024"/>
    </source>
</evidence>
<dbReference type="InterPro" id="IPR059000">
    <property type="entry name" value="ATPase_P-type_domA"/>
</dbReference>
<dbReference type="Proteomes" id="UP000017429">
    <property type="component" value="Chromosome"/>
</dbReference>
<gene>
    <name evidence="14" type="primary">cadA</name>
    <name evidence="14" type="ORF">N508_000715</name>
</gene>
<dbReference type="PANTHER" id="PTHR48085">
    <property type="entry name" value="CADMIUM/ZINC-TRANSPORTING ATPASE HMA2-RELATED"/>
    <property type="match status" value="1"/>
</dbReference>
<dbReference type="eggNOG" id="COG2217">
    <property type="taxonomic scope" value="Bacteria"/>
</dbReference>
<feature type="transmembrane region" description="Helical" evidence="12">
    <location>
        <begin position="672"/>
        <end position="693"/>
    </location>
</feature>
<dbReference type="GO" id="GO:0005886">
    <property type="term" value="C:plasma membrane"/>
    <property type="evidence" value="ECO:0007669"/>
    <property type="project" value="UniProtKB-SubCell"/>
</dbReference>
<keyword evidence="7" id="KW-1278">Translocase</keyword>
<sequence length="694" mass="75710">MKRGNEMKKYTLENLDCPMCAAKIEEGVKNLACVKDAAVVFATKTLMIDTDNIYQVQQAIDKIEKGVVIHEKKQEESFNVKNELMLLGVLLAAFGAGFYMLHTFQTPPMSYVSYAVLVIVYLVAGKDVILLSIKNLRHGKIFDENFLMTFATLAAWAIGSHEEAVGVMLFYRAGEFFQDLAVHKSRRSIHSLLEIRPDYAVVLRGGKECRVNPETINIGETIIVKAGEKIALDGKIIKGKTSLDTRALTGESVPRSAKIGDKVLSGMISLTGIIEVQVEKIFAESSASKILDMVENAAANKAKTENFITKFASYYTPVVFFTAFIIAVVPPLLDMGSFSQWLYRALVALVVSCPCALIISVPLGYFGGIGGASKKGILIKGANYLEALSNIQAVAFDKTGTLTKGIFTVTEVKSFGKYSEDEIVKYAAVAESKSSHPIARSIVDYAGNINYSINEYEEISGRGVKVSIEDKEIMVGNDSLLHFTNTIHDESVCNILGSVAHVVIDKEYAGYIIISDELKDDTIEAVNKLYETGIKNITVLTGDNKYATETTLKDTGIKEYYYDLLPSDKAVKFKEFADKYKGSGYSLYVGDGINDAPVLAMADVGVSMGAAGSDAAIETADVVIMNDSLVKLADAVKVAKKTKRIIWQNIVFALGIKALFIILGLFDIASMWMAVFGDVGVALLALLNSMRVLR</sequence>
<evidence type="ECO:0000256" key="7">
    <source>
        <dbReference type="ARBA" id="ARBA00022967"/>
    </source>
</evidence>
<reference evidence="14" key="3">
    <citation type="submission" date="2022-06" db="EMBL/GenBank/DDBJ databases">
        <title>Resources to Facilitate Use of the Altered Schaedler Flora (ASF) Mouse Model to Study Microbiome Function.</title>
        <authorList>
            <person name="Proctor A."/>
            <person name="Parvinroo S."/>
            <person name="Richie T."/>
            <person name="Jia X."/>
            <person name="Lee S.T.M."/>
            <person name="Karp P.D."/>
            <person name="Paley S."/>
            <person name="Kostic A.D."/>
            <person name="Pierre J.F."/>
            <person name="Wannemuehler M.J."/>
            <person name="Phillips G.J."/>
        </authorList>
    </citation>
    <scope>NUCLEOTIDE SEQUENCE</scope>
    <source>
        <strain evidence="14">ASF457</strain>
    </source>
</reference>
<feature type="transmembrane region" description="Helical" evidence="12">
    <location>
        <begin position="341"/>
        <end position="366"/>
    </location>
</feature>
<keyword evidence="9 12" id="KW-0472">Membrane</keyword>
<dbReference type="Gene3D" id="3.40.1110.10">
    <property type="entry name" value="Calcium-transporting ATPase, cytoplasmic domain N"/>
    <property type="match status" value="1"/>
</dbReference>
<feature type="transmembrane region" description="Helical" evidence="12">
    <location>
        <begin position="111"/>
        <end position="133"/>
    </location>
</feature>
<comment type="subcellular location">
    <subcellularLocation>
        <location evidence="12">Cell membrane</location>
    </subcellularLocation>
    <subcellularLocation>
        <location evidence="1">Membrane</location>
        <topology evidence="1">Multi-pass membrane protein</topology>
    </subcellularLocation>
</comment>
<dbReference type="PRINTS" id="PR00119">
    <property type="entry name" value="CATATPASE"/>
</dbReference>
<keyword evidence="8 12" id="KW-1133">Transmembrane helix</keyword>
<dbReference type="InterPro" id="IPR023299">
    <property type="entry name" value="ATPase_P-typ_cyto_dom_N"/>
</dbReference>
<evidence type="ECO:0000256" key="12">
    <source>
        <dbReference type="RuleBase" id="RU362081"/>
    </source>
</evidence>
<evidence type="ECO:0000256" key="1">
    <source>
        <dbReference type="ARBA" id="ARBA00004141"/>
    </source>
</evidence>
<dbReference type="SUPFAM" id="SSF81653">
    <property type="entry name" value="Calcium ATPase, transduction domain A"/>
    <property type="match status" value="1"/>
</dbReference>
<comment type="similarity">
    <text evidence="2 12">Belongs to the cation transport ATPase (P-type) (TC 3.A.3) family. Type IB subfamily.</text>
</comment>